<proteinExistence type="predicted"/>
<evidence type="ECO:0000313" key="3">
    <source>
        <dbReference type="Proteomes" id="UP000615455"/>
    </source>
</evidence>
<dbReference type="SUPFAM" id="SSF109854">
    <property type="entry name" value="DinB/YfiT-like putative metalloenzymes"/>
    <property type="match status" value="1"/>
</dbReference>
<reference evidence="3" key="1">
    <citation type="journal article" date="2019" name="Int. J. Syst. Evol. Microbiol.">
        <title>The Global Catalogue of Microorganisms (GCM) 10K type strain sequencing project: providing services to taxonomists for standard genome sequencing and annotation.</title>
        <authorList>
            <consortium name="The Broad Institute Genomics Platform"/>
            <consortium name="The Broad Institute Genome Sequencing Center for Infectious Disease"/>
            <person name="Wu L."/>
            <person name="Ma J."/>
        </authorList>
    </citation>
    <scope>NUCLEOTIDE SEQUENCE [LARGE SCALE GENOMIC DNA]</scope>
    <source>
        <strain evidence="3">CGMCC 1.15043</strain>
    </source>
</reference>
<protein>
    <recommendedName>
        <fullName evidence="1">DinB-like domain-containing protein</fullName>
    </recommendedName>
</protein>
<evidence type="ECO:0000259" key="1">
    <source>
        <dbReference type="Pfam" id="PF12867"/>
    </source>
</evidence>
<sequence>MNTMLTLKNLEEVTRVYEQELHDFNMAQLTQKPSEDEWSIGQVYVHLIQTALYMQIRNIETCLAANEEKPNYEKTAAGSAVFELGSFPPIKIHVPPSPQYTPSQPVDKEQMVTGLQTVIAKMQVIQAQLDVNLSNYTAAHPRFGELNAKEWFQLIEMHFRHHRLQVNRLKESLGSII</sequence>
<organism evidence="2 3">
    <name type="scientific">Paenibacillus marchantiophytorum</name>
    <dbReference type="NCBI Taxonomy" id="1619310"/>
    <lineage>
        <taxon>Bacteria</taxon>
        <taxon>Bacillati</taxon>
        <taxon>Bacillota</taxon>
        <taxon>Bacilli</taxon>
        <taxon>Bacillales</taxon>
        <taxon>Paenibacillaceae</taxon>
        <taxon>Paenibacillus</taxon>
    </lineage>
</organism>
<evidence type="ECO:0000313" key="2">
    <source>
        <dbReference type="EMBL" id="GGA02979.1"/>
    </source>
</evidence>
<keyword evidence="3" id="KW-1185">Reference proteome</keyword>
<gene>
    <name evidence="2" type="ORF">GCM10008018_56290</name>
</gene>
<accession>A0ABQ1F8V7</accession>
<dbReference type="RefSeq" id="WP_189018172.1">
    <property type="nucleotide sequence ID" value="NZ_BMHE01000043.1"/>
</dbReference>
<dbReference type="Proteomes" id="UP000615455">
    <property type="component" value="Unassembled WGS sequence"/>
</dbReference>
<comment type="caution">
    <text evidence="2">The sequence shown here is derived from an EMBL/GenBank/DDBJ whole genome shotgun (WGS) entry which is preliminary data.</text>
</comment>
<dbReference type="EMBL" id="BMHE01000043">
    <property type="protein sequence ID" value="GGA02979.1"/>
    <property type="molecule type" value="Genomic_DNA"/>
</dbReference>
<dbReference type="Gene3D" id="1.20.120.450">
    <property type="entry name" value="dinb family like domain"/>
    <property type="match status" value="1"/>
</dbReference>
<dbReference type="Pfam" id="PF12867">
    <property type="entry name" value="DinB_2"/>
    <property type="match status" value="1"/>
</dbReference>
<name>A0ABQ1F8V7_9BACL</name>
<dbReference type="InterPro" id="IPR024775">
    <property type="entry name" value="DinB-like"/>
</dbReference>
<dbReference type="InterPro" id="IPR034660">
    <property type="entry name" value="DinB/YfiT-like"/>
</dbReference>
<feature type="domain" description="DinB-like" evidence="1">
    <location>
        <begin position="10"/>
        <end position="166"/>
    </location>
</feature>